<evidence type="ECO:0000313" key="3">
    <source>
        <dbReference type="Proteomes" id="UP001187192"/>
    </source>
</evidence>
<name>A0AA88CM79_FICCA</name>
<proteinExistence type="predicted"/>
<dbReference type="EMBL" id="BTGU01001441">
    <property type="protein sequence ID" value="GMN23140.1"/>
    <property type="molecule type" value="Genomic_DNA"/>
</dbReference>
<feature type="region of interest" description="Disordered" evidence="1">
    <location>
        <begin position="1"/>
        <end position="74"/>
    </location>
</feature>
<reference evidence="2" key="1">
    <citation type="submission" date="2023-07" db="EMBL/GenBank/DDBJ databases">
        <title>draft genome sequence of fig (Ficus carica).</title>
        <authorList>
            <person name="Takahashi T."/>
            <person name="Nishimura K."/>
        </authorList>
    </citation>
    <scope>NUCLEOTIDE SEQUENCE</scope>
</reference>
<feature type="non-terminal residue" evidence="2">
    <location>
        <position position="74"/>
    </location>
</feature>
<dbReference type="Proteomes" id="UP001187192">
    <property type="component" value="Unassembled WGS sequence"/>
</dbReference>
<organism evidence="2 3">
    <name type="scientific">Ficus carica</name>
    <name type="common">Common fig</name>
    <dbReference type="NCBI Taxonomy" id="3494"/>
    <lineage>
        <taxon>Eukaryota</taxon>
        <taxon>Viridiplantae</taxon>
        <taxon>Streptophyta</taxon>
        <taxon>Embryophyta</taxon>
        <taxon>Tracheophyta</taxon>
        <taxon>Spermatophyta</taxon>
        <taxon>Magnoliopsida</taxon>
        <taxon>eudicotyledons</taxon>
        <taxon>Gunneridae</taxon>
        <taxon>Pentapetalae</taxon>
        <taxon>rosids</taxon>
        <taxon>fabids</taxon>
        <taxon>Rosales</taxon>
        <taxon>Moraceae</taxon>
        <taxon>Ficeae</taxon>
        <taxon>Ficus</taxon>
    </lineage>
</organism>
<dbReference type="AlphaFoldDB" id="A0AA88CM79"/>
<sequence>MLAPSPMGDLPDWSFSLQTSAVDGGGGDQRGGHLWRRGCRSHMEDTGAAPDGGGDGGEVDEAAARGCVGARERK</sequence>
<keyword evidence="3" id="KW-1185">Reference proteome</keyword>
<comment type="caution">
    <text evidence="2">The sequence shown here is derived from an EMBL/GenBank/DDBJ whole genome shotgun (WGS) entry which is preliminary data.</text>
</comment>
<protein>
    <submittedName>
        <fullName evidence="2">Uncharacterized protein</fullName>
    </submittedName>
</protein>
<evidence type="ECO:0000256" key="1">
    <source>
        <dbReference type="SAM" id="MobiDB-lite"/>
    </source>
</evidence>
<evidence type="ECO:0000313" key="2">
    <source>
        <dbReference type="EMBL" id="GMN23140.1"/>
    </source>
</evidence>
<gene>
    <name evidence="2" type="ORF">TIFTF001_040411</name>
</gene>
<accession>A0AA88CM79</accession>